<feature type="compositionally biased region" description="Basic and acidic residues" evidence="1">
    <location>
        <begin position="24"/>
        <end position="45"/>
    </location>
</feature>
<dbReference type="EMBL" id="BMIP01000010">
    <property type="protein sequence ID" value="GGD81105.1"/>
    <property type="molecule type" value="Genomic_DNA"/>
</dbReference>
<keyword evidence="3" id="KW-1185">Reference proteome</keyword>
<protein>
    <submittedName>
        <fullName evidence="2">Uncharacterized protein</fullName>
    </submittedName>
</protein>
<feature type="region of interest" description="Disordered" evidence="1">
    <location>
        <begin position="117"/>
        <end position="234"/>
    </location>
</feature>
<reference evidence="2" key="1">
    <citation type="journal article" date="2014" name="Int. J. Syst. Evol. Microbiol.">
        <title>Complete genome sequence of Corynebacterium casei LMG S-19264T (=DSM 44701T), isolated from a smear-ripened cheese.</title>
        <authorList>
            <consortium name="US DOE Joint Genome Institute (JGI-PGF)"/>
            <person name="Walter F."/>
            <person name="Albersmeier A."/>
            <person name="Kalinowski J."/>
            <person name="Ruckert C."/>
        </authorList>
    </citation>
    <scope>NUCLEOTIDE SEQUENCE</scope>
    <source>
        <strain evidence="2">CGMCC 1.15360</strain>
    </source>
</reference>
<dbReference type="OrthoDB" id="9875360at2"/>
<gene>
    <name evidence="2" type="ORF">GCM10010990_33820</name>
</gene>
<feature type="compositionally biased region" description="Polar residues" evidence="1">
    <location>
        <begin position="117"/>
        <end position="130"/>
    </location>
</feature>
<proteinExistence type="predicted"/>
<dbReference type="Proteomes" id="UP000612349">
    <property type="component" value="Unassembled WGS sequence"/>
</dbReference>
<evidence type="ECO:0000313" key="2">
    <source>
        <dbReference type="EMBL" id="GGD81105.1"/>
    </source>
</evidence>
<dbReference type="RefSeq" id="WP_156522076.1">
    <property type="nucleotide sequence ID" value="NZ_BMIP01000010.1"/>
</dbReference>
<sequence>MKQKLDKIAQSLLDRVTEFELKKAEQRQRHSELEGNARQARDTKKAASKAYQARQALKHPDLLTTSTKAAKRAAARRLQKAEEQAFIAMLEDWKCRLIAEFAAEDLAAFEAIEASGQNLSESAPRSQTSEPKALPEDPKLIAPSFVSDLEQSGSEEAAPRVLRPNGSSRKSNRPIVTSGPDPATKSARKTATAEADFTSRNQAGHSAHRMSDQEILPPIGGQNEYSDNTQKDLF</sequence>
<organism evidence="2 3">
    <name type="scientific">Croceicoccus mobilis</name>
    <dbReference type="NCBI Taxonomy" id="1703339"/>
    <lineage>
        <taxon>Bacteria</taxon>
        <taxon>Pseudomonadati</taxon>
        <taxon>Pseudomonadota</taxon>
        <taxon>Alphaproteobacteria</taxon>
        <taxon>Sphingomonadales</taxon>
        <taxon>Erythrobacteraceae</taxon>
        <taxon>Croceicoccus</taxon>
    </lineage>
</organism>
<name>A0A917DXK3_9SPHN</name>
<accession>A0A917DXK3</accession>
<evidence type="ECO:0000256" key="1">
    <source>
        <dbReference type="SAM" id="MobiDB-lite"/>
    </source>
</evidence>
<feature type="region of interest" description="Disordered" evidence="1">
    <location>
        <begin position="24"/>
        <end position="69"/>
    </location>
</feature>
<comment type="caution">
    <text evidence="2">The sequence shown here is derived from an EMBL/GenBank/DDBJ whole genome shotgun (WGS) entry which is preliminary data.</text>
</comment>
<reference evidence="2" key="2">
    <citation type="submission" date="2020-09" db="EMBL/GenBank/DDBJ databases">
        <authorList>
            <person name="Sun Q."/>
            <person name="Zhou Y."/>
        </authorList>
    </citation>
    <scope>NUCLEOTIDE SEQUENCE</scope>
    <source>
        <strain evidence="2">CGMCC 1.15360</strain>
    </source>
</reference>
<evidence type="ECO:0000313" key="3">
    <source>
        <dbReference type="Proteomes" id="UP000612349"/>
    </source>
</evidence>
<dbReference type="AlphaFoldDB" id="A0A917DXK3"/>